<dbReference type="SMART" id="SM00184">
    <property type="entry name" value="RING"/>
    <property type="match status" value="1"/>
</dbReference>
<comment type="catalytic activity">
    <reaction evidence="1">
        <text>S-ubiquitinyl-[E2 ubiquitin-conjugating enzyme]-L-cysteine + [acceptor protein]-L-lysine = [E2 ubiquitin-conjugating enzyme]-L-cysteine + N(6)-ubiquitinyl-[acceptor protein]-L-lysine.</text>
        <dbReference type="EC" id="2.3.2.27"/>
    </reaction>
</comment>
<keyword evidence="5 15" id="KW-0812">Transmembrane</keyword>
<evidence type="ECO:0000256" key="14">
    <source>
        <dbReference type="PROSITE-ProRule" id="PRU00175"/>
    </source>
</evidence>
<reference evidence="17" key="1">
    <citation type="submission" date="2020-04" db="EMBL/GenBank/DDBJ databases">
        <authorList>
            <person name="Neveu A P."/>
        </authorList>
    </citation>
    <scope>NUCLEOTIDE SEQUENCE</scope>
    <source>
        <tissue evidence="17">Whole embryo</tissue>
    </source>
</reference>
<evidence type="ECO:0000256" key="3">
    <source>
        <dbReference type="ARBA" id="ARBA00012483"/>
    </source>
</evidence>
<evidence type="ECO:0000256" key="13">
    <source>
        <dbReference type="ARBA" id="ARBA00023136"/>
    </source>
</evidence>
<name>A0A6F9DKX2_9ASCI</name>
<dbReference type="PANTHER" id="PTHR12183:SF32">
    <property type="entry name" value="MITOCHONDRIAL E3 UBIQUITIN PROTEIN LIGASE 1"/>
    <property type="match status" value="1"/>
</dbReference>
<keyword evidence="12" id="KW-0496">Mitochondrion</keyword>
<evidence type="ECO:0000256" key="9">
    <source>
        <dbReference type="ARBA" id="ARBA00022787"/>
    </source>
</evidence>
<gene>
    <name evidence="17" type="primary">Mul1</name>
</gene>
<dbReference type="InterPro" id="IPR013083">
    <property type="entry name" value="Znf_RING/FYVE/PHD"/>
</dbReference>
<comment type="subcellular location">
    <subcellularLocation>
        <location evidence="2">Mitochondrion outer membrane</location>
        <topology evidence="2">Multi-pass membrane protein</topology>
    </subcellularLocation>
</comment>
<evidence type="ECO:0000256" key="12">
    <source>
        <dbReference type="ARBA" id="ARBA00023128"/>
    </source>
</evidence>
<protein>
    <recommendedName>
        <fullName evidence="3">RING-type E3 ubiquitin transferase</fullName>
        <ecNumber evidence="3">2.3.2.27</ecNumber>
    </recommendedName>
</protein>
<organism evidence="17">
    <name type="scientific">Phallusia mammillata</name>
    <dbReference type="NCBI Taxonomy" id="59560"/>
    <lineage>
        <taxon>Eukaryota</taxon>
        <taxon>Metazoa</taxon>
        <taxon>Chordata</taxon>
        <taxon>Tunicata</taxon>
        <taxon>Ascidiacea</taxon>
        <taxon>Phlebobranchia</taxon>
        <taxon>Ascidiidae</taxon>
        <taxon>Phallusia</taxon>
    </lineage>
</organism>
<feature type="domain" description="RING-type" evidence="16">
    <location>
        <begin position="314"/>
        <end position="352"/>
    </location>
</feature>
<evidence type="ECO:0000259" key="16">
    <source>
        <dbReference type="PROSITE" id="PS50089"/>
    </source>
</evidence>
<accession>A0A6F9DKX2</accession>
<evidence type="ECO:0000256" key="7">
    <source>
        <dbReference type="ARBA" id="ARBA00022771"/>
    </source>
</evidence>
<dbReference type="EMBL" id="LR788225">
    <property type="protein sequence ID" value="CAB3264087.1"/>
    <property type="molecule type" value="mRNA"/>
</dbReference>
<dbReference type="InterPro" id="IPR022170">
    <property type="entry name" value="MUL1-like"/>
</dbReference>
<dbReference type="PANTHER" id="PTHR12183">
    <property type="entry name" value="MITOCHONDRIAL UBIQUITIN LIGASE ACTIVATOR OF NFKB 1"/>
    <property type="match status" value="1"/>
</dbReference>
<dbReference type="InterPro" id="IPR051652">
    <property type="entry name" value="MDM2_MDM4_MUL1"/>
</dbReference>
<keyword evidence="9" id="KW-1000">Mitochondrion outer membrane</keyword>
<keyword evidence="11 15" id="KW-1133">Transmembrane helix</keyword>
<evidence type="ECO:0000256" key="8">
    <source>
        <dbReference type="ARBA" id="ARBA00022786"/>
    </source>
</evidence>
<evidence type="ECO:0000256" key="15">
    <source>
        <dbReference type="SAM" id="Phobius"/>
    </source>
</evidence>
<dbReference type="GO" id="GO:0005741">
    <property type="term" value="C:mitochondrial outer membrane"/>
    <property type="evidence" value="ECO:0007669"/>
    <property type="project" value="UniProtKB-SubCell"/>
</dbReference>
<sequence>MTLLETLLGLVDERTVLEASAFAVGTSLSAILYFIHRRYDSKAKVVEDVPIFDINSDFTTLVKEAPFSTLPYVAINGKVSTLTAPLHSQANPSTVGVFLKKTTTEHKDVWGKYTHVWQNEDREVTAISDSIPFDLQGLSSHPLVRVVDPMQSAWFEECAEVVNEEFVPSHTSTVESIVGFVSGERLKGYTQTEKMLRLGTKLCAIGEVVYEDNMLKIKPPASNFGEYILSKFRKGEIVSQMRSKSKIWKLLAVLMGAASLTALYFIMRRLHGKYVIAQDERRLAEELEEVRNQRTVQSGQLNRDDARNTNQGPCVVCLTNPRECVILNCGHICICVDCLEALPTPKECPLCRSRVVRTVPLFHA</sequence>
<keyword evidence="10" id="KW-0862">Zinc</keyword>
<evidence type="ECO:0000256" key="6">
    <source>
        <dbReference type="ARBA" id="ARBA00022723"/>
    </source>
</evidence>
<keyword evidence="7 14" id="KW-0863">Zinc-finger</keyword>
<dbReference type="GO" id="GO:0016874">
    <property type="term" value="F:ligase activity"/>
    <property type="evidence" value="ECO:0007669"/>
    <property type="project" value="UniProtKB-KW"/>
</dbReference>
<keyword evidence="17" id="KW-0436">Ligase</keyword>
<proteinExistence type="evidence at transcript level"/>
<keyword evidence="8" id="KW-0833">Ubl conjugation pathway</keyword>
<dbReference type="PROSITE" id="PS50089">
    <property type="entry name" value="ZF_RING_2"/>
    <property type="match status" value="1"/>
</dbReference>
<dbReference type="GO" id="GO:0008270">
    <property type="term" value="F:zinc ion binding"/>
    <property type="evidence" value="ECO:0007669"/>
    <property type="project" value="UniProtKB-KW"/>
</dbReference>
<dbReference type="SUPFAM" id="SSF57850">
    <property type="entry name" value="RING/U-box"/>
    <property type="match status" value="1"/>
</dbReference>
<evidence type="ECO:0000256" key="2">
    <source>
        <dbReference type="ARBA" id="ARBA00004374"/>
    </source>
</evidence>
<dbReference type="GO" id="GO:0016567">
    <property type="term" value="P:protein ubiquitination"/>
    <property type="evidence" value="ECO:0007669"/>
    <property type="project" value="InterPro"/>
</dbReference>
<evidence type="ECO:0000256" key="4">
    <source>
        <dbReference type="ARBA" id="ARBA00022679"/>
    </source>
</evidence>
<keyword evidence="4" id="KW-0808">Transferase</keyword>
<feature type="transmembrane region" description="Helical" evidence="15">
    <location>
        <begin position="247"/>
        <end position="267"/>
    </location>
</feature>
<evidence type="ECO:0000256" key="11">
    <source>
        <dbReference type="ARBA" id="ARBA00022989"/>
    </source>
</evidence>
<keyword evidence="13 15" id="KW-0472">Membrane</keyword>
<evidence type="ECO:0000313" key="17">
    <source>
        <dbReference type="EMBL" id="CAB3264087.1"/>
    </source>
</evidence>
<dbReference type="EC" id="2.3.2.27" evidence="3"/>
<dbReference type="Pfam" id="PF13920">
    <property type="entry name" value="zf-C3HC4_3"/>
    <property type="match status" value="1"/>
</dbReference>
<dbReference type="GO" id="GO:0061630">
    <property type="term" value="F:ubiquitin protein ligase activity"/>
    <property type="evidence" value="ECO:0007669"/>
    <property type="project" value="UniProtKB-EC"/>
</dbReference>
<keyword evidence="6" id="KW-0479">Metal-binding</keyword>
<evidence type="ECO:0000256" key="5">
    <source>
        <dbReference type="ARBA" id="ARBA00022692"/>
    </source>
</evidence>
<dbReference type="AlphaFoldDB" id="A0A6F9DKX2"/>
<dbReference type="InterPro" id="IPR001841">
    <property type="entry name" value="Znf_RING"/>
</dbReference>
<feature type="transmembrane region" description="Helical" evidence="15">
    <location>
        <begin position="16"/>
        <end position="35"/>
    </location>
</feature>
<dbReference type="Gene3D" id="3.30.40.10">
    <property type="entry name" value="Zinc/RING finger domain, C3HC4 (zinc finger)"/>
    <property type="match status" value="1"/>
</dbReference>
<evidence type="ECO:0000256" key="1">
    <source>
        <dbReference type="ARBA" id="ARBA00000900"/>
    </source>
</evidence>
<evidence type="ECO:0000256" key="10">
    <source>
        <dbReference type="ARBA" id="ARBA00022833"/>
    </source>
</evidence>
<dbReference type="Pfam" id="PF12483">
    <property type="entry name" value="GIDE"/>
    <property type="match status" value="1"/>
</dbReference>